<organism evidence="1 2">
    <name type="scientific">Clonostachys rosea f. rosea IK726</name>
    <dbReference type="NCBI Taxonomy" id="1349383"/>
    <lineage>
        <taxon>Eukaryota</taxon>
        <taxon>Fungi</taxon>
        <taxon>Dikarya</taxon>
        <taxon>Ascomycota</taxon>
        <taxon>Pezizomycotina</taxon>
        <taxon>Sordariomycetes</taxon>
        <taxon>Hypocreomycetidae</taxon>
        <taxon>Hypocreales</taxon>
        <taxon>Bionectriaceae</taxon>
        <taxon>Clonostachys</taxon>
    </lineage>
</organism>
<accession>A0ACA9UCB5</accession>
<dbReference type="Proteomes" id="UP000836387">
    <property type="component" value="Unassembled WGS sequence"/>
</dbReference>
<gene>
    <name evidence="1" type="ORF">CRV2_00017887</name>
</gene>
<reference evidence="1" key="2">
    <citation type="submission" date="2021-10" db="EMBL/GenBank/DDBJ databases">
        <authorList>
            <person name="Piombo E."/>
        </authorList>
    </citation>
    <scope>NUCLEOTIDE SEQUENCE</scope>
</reference>
<name>A0ACA9UCB5_BIOOC</name>
<keyword evidence="2" id="KW-1185">Reference proteome</keyword>
<reference evidence="1" key="1">
    <citation type="submission" date="2020-04" db="EMBL/GenBank/DDBJ databases">
        <authorList>
            <person name="Broberg M."/>
        </authorList>
    </citation>
    <scope>NUCLEOTIDE SEQUENCE</scope>
</reference>
<comment type="caution">
    <text evidence="1">The sequence shown here is derived from an EMBL/GenBank/DDBJ whole genome shotgun (WGS) entry which is preliminary data.</text>
</comment>
<proteinExistence type="predicted"/>
<dbReference type="EMBL" id="CADEHS020000159">
    <property type="protein sequence ID" value="CAG9950253.1"/>
    <property type="molecule type" value="Genomic_DNA"/>
</dbReference>
<evidence type="ECO:0000313" key="2">
    <source>
        <dbReference type="Proteomes" id="UP000836387"/>
    </source>
</evidence>
<sequence>MKNWRKFADRVRTGSKDNVFRKSKDSPPTGSKDHVFRKSKDSPPTGSKDHVFRKSKDSPPTGSKDHVFRESKDSPPTGSKDHVQAPVSGSMIYAPNTTLGDHSNLALIIEQKAPGEQESSLETKTRQLRDHLAAHDPTFQAQQLHGSVANAYDWIFQEQSFTRWISNDGPSTLWINGPPGIGKSTILRGILKTLSSSGSDSNLAYFFCDETDSSRGTTDAILKAFLFLLMDLNVPQSQEIQEVLKDLKPPPDPAFITTLFSVCLEQFRKSKKQVLLVVDAVDECSDSNTHLLGLISKTMAMSDFAQLRWLISSRESGEIKRRISPENNLCELKLRMNRDKLRPALARYIGHRVRSLNLPDDDHRKVVLCLKKRAQGMFLWARLDCDRIEALPQRRILKEMNDRNLGLDHLYEKAVARARNNITKKVGYFATTAQTRSLDRILDLAAIAYRNLSLNTVKAIWDWESETMTWHIWRICGLLVMKDEMITFVHLSAKQYLQMKHGVQAAMLHHHLALRLLEITKSKLRPDILKLVRKNVLVLGRGPAEIKESADNEQWEQLQGTLEYACIEWMHHLERAFFLNNALVDDPKTVEKVSGLLTEALCPWLEAVSLFQGYSAIMIRIRCFEDLLANLRLRPGGSLQQKKKRGDLYRLVREARQFICFNWASISDAPLQATSSAATFIPKKSRFWKRSHSLRNPPPPLRVRRIWGEADDWDACVLSIVTEPGFSPEEVSFTPEGDSVILVKRHVLYKSLQVQQ</sequence>
<evidence type="ECO:0000313" key="1">
    <source>
        <dbReference type="EMBL" id="CAG9950253.1"/>
    </source>
</evidence>
<protein>
    <submittedName>
        <fullName evidence="1">Uncharacterized protein</fullName>
    </submittedName>
</protein>